<keyword evidence="8" id="KW-1185">Reference proteome</keyword>
<reference evidence="7 8" key="1">
    <citation type="journal article" date="2015" name="Front. Microbiol.">
        <title>Genome sequence of the plant growth promoting endophytic yeast Rhodotorula graminis WP1.</title>
        <authorList>
            <person name="Firrincieli A."/>
            <person name="Otillar R."/>
            <person name="Salamov A."/>
            <person name="Schmutz J."/>
            <person name="Khan Z."/>
            <person name="Redman R.S."/>
            <person name="Fleck N.D."/>
            <person name="Lindquist E."/>
            <person name="Grigoriev I.V."/>
            <person name="Doty S.L."/>
        </authorList>
    </citation>
    <scope>NUCLEOTIDE SEQUENCE [LARGE SCALE GENOMIC DNA]</scope>
    <source>
        <strain evidence="7 8">WP1</strain>
    </source>
</reference>
<gene>
    <name evidence="7" type="ORF">RHOBADRAFT_17169</name>
</gene>
<dbReference type="Pfam" id="PF02133">
    <property type="entry name" value="Transp_cyt_pur"/>
    <property type="match status" value="1"/>
</dbReference>
<dbReference type="OrthoDB" id="2018619at2759"/>
<feature type="transmembrane region" description="Helical" evidence="6">
    <location>
        <begin position="274"/>
        <end position="291"/>
    </location>
</feature>
<dbReference type="RefSeq" id="XP_018269410.1">
    <property type="nucleotide sequence ID" value="XM_018412355.1"/>
</dbReference>
<feature type="transmembrane region" description="Helical" evidence="6">
    <location>
        <begin position="235"/>
        <end position="253"/>
    </location>
</feature>
<evidence type="ECO:0000256" key="1">
    <source>
        <dbReference type="ARBA" id="ARBA00004141"/>
    </source>
</evidence>
<feature type="transmembrane region" description="Helical" evidence="6">
    <location>
        <begin position="398"/>
        <end position="421"/>
    </location>
</feature>
<evidence type="ECO:0000256" key="3">
    <source>
        <dbReference type="ARBA" id="ARBA00022692"/>
    </source>
</evidence>
<dbReference type="GO" id="GO:0005886">
    <property type="term" value="C:plasma membrane"/>
    <property type="evidence" value="ECO:0007669"/>
    <property type="project" value="TreeGrafter"/>
</dbReference>
<feature type="transmembrane region" description="Helical" evidence="6">
    <location>
        <begin position="474"/>
        <end position="492"/>
    </location>
</feature>
<dbReference type="OMA" id="YAICPWY"/>
<dbReference type="PANTHER" id="PTHR30618">
    <property type="entry name" value="NCS1 FAMILY PURINE/PYRIMIDINE TRANSPORTER"/>
    <property type="match status" value="1"/>
</dbReference>
<keyword evidence="5 6" id="KW-0472">Membrane</keyword>
<dbReference type="Gene3D" id="1.10.4160.10">
    <property type="entry name" value="Hydantoin permease"/>
    <property type="match status" value="1"/>
</dbReference>
<protein>
    <submittedName>
        <fullName evidence="7">Uncharacterized protein</fullName>
    </submittedName>
</protein>
<feature type="transmembrane region" description="Helical" evidence="6">
    <location>
        <begin position="326"/>
        <end position="346"/>
    </location>
</feature>
<proteinExistence type="inferred from homology"/>
<comment type="subcellular location">
    <subcellularLocation>
        <location evidence="1">Membrane</location>
        <topology evidence="1">Multi-pass membrane protein</topology>
    </subcellularLocation>
</comment>
<dbReference type="Proteomes" id="UP000053890">
    <property type="component" value="Unassembled WGS sequence"/>
</dbReference>
<dbReference type="AlphaFoldDB" id="A0A0P9H0J8"/>
<dbReference type="InterPro" id="IPR001248">
    <property type="entry name" value="Pur-cyt_permease"/>
</dbReference>
<feature type="transmembrane region" description="Helical" evidence="6">
    <location>
        <begin position="366"/>
        <end position="386"/>
    </location>
</feature>
<keyword evidence="3 6" id="KW-0812">Transmembrane</keyword>
<feature type="transmembrane region" description="Helical" evidence="6">
    <location>
        <begin position="68"/>
        <end position="87"/>
    </location>
</feature>
<evidence type="ECO:0000256" key="5">
    <source>
        <dbReference type="ARBA" id="ARBA00023136"/>
    </source>
</evidence>
<dbReference type="EMBL" id="KQ474083">
    <property type="protein sequence ID" value="KPV73361.1"/>
    <property type="molecule type" value="Genomic_DNA"/>
</dbReference>
<dbReference type="GeneID" id="28972804"/>
<dbReference type="GO" id="GO:0015205">
    <property type="term" value="F:nucleobase transmembrane transporter activity"/>
    <property type="evidence" value="ECO:0007669"/>
    <property type="project" value="TreeGrafter"/>
</dbReference>
<evidence type="ECO:0000313" key="8">
    <source>
        <dbReference type="Proteomes" id="UP000053890"/>
    </source>
</evidence>
<dbReference type="PANTHER" id="PTHR30618:SF1">
    <property type="entry name" value="URIDINE PERMEASE"/>
    <property type="match status" value="1"/>
</dbReference>
<sequence length="553" mass="60685">MSSIIKRLEIPAEQGGSRILDSPDLRSTPLDKRTWNKRFFSLFWLAAVTNVSNWSAASSFLALGVTPFEGLGCSCAGFALVSLWMIACGRPGAKWAVPFPICCRSSFGVFGAAWPALNRAFMSMVWQSINAVSGAQALYITLHAVFPSFSRIPKNTMGPNSALTSAQMICFFLFLGLNASMLTLGVHKWHRIVYIKLVVFAISTAGMLALVITKAGGGVGTVLTAPSKVHGSEHAWLLVRMILTSAASCSTFASNASDWQRNSTRPNDPILGQLLGFPLSNLFVNAMGLISASCSEVIYGEVIWLPTAFLARLLEDNYDAKHRAAAFFISTGFLYSLLFSCLVENIYPCGNDLAALLPRFISVKRGFYICIAASCLLNPWYLLGSASMFITVLSSYQIFLFSICGILITDYFLVAKGFFIYEDLYTRRKDGAYWYSCGCNWRAFVAYFVGVGVNFAGFLQNLGVFSNLRLAHSYYFAIFTSTFGAGATYYVLTRLCPQPNARDTWSEPKGVWVPPECQMGAVQVDGEDAVSEDKEKEDGSADVVEVPRYELRG</sequence>
<feature type="transmembrane region" description="Helical" evidence="6">
    <location>
        <begin position="193"/>
        <end position="215"/>
    </location>
</feature>
<keyword evidence="4 6" id="KW-1133">Transmembrane helix</keyword>
<name>A0A0P9H0J8_RHOGW</name>
<comment type="similarity">
    <text evidence="2">Belongs to the purine-cytosine permease (2.A.39) family.</text>
</comment>
<accession>A0A0P9H0J8</accession>
<feature type="transmembrane region" description="Helical" evidence="6">
    <location>
        <begin position="42"/>
        <end position="62"/>
    </location>
</feature>
<evidence type="ECO:0000256" key="6">
    <source>
        <dbReference type="SAM" id="Phobius"/>
    </source>
</evidence>
<feature type="transmembrane region" description="Helical" evidence="6">
    <location>
        <begin position="166"/>
        <end position="186"/>
    </location>
</feature>
<evidence type="ECO:0000256" key="2">
    <source>
        <dbReference type="ARBA" id="ARBA00008974"/>
    </source>
</evidence>
<feature type="transmembrane region" description="Helical" evidence="6">
    <location>
        <begin position="441"/>
        <end position="462"/>
    </location>
</feature>
<dbReference type="InterPro" id="IPR045225">
    <property type="entry name" value="Uracil/uridine/allantoin_perm"/>
</dbReference>
<evidence type="ECO:0000313" key="7">
    <source>
        <dbReference type="EMBL" id="KPV73361.1"/>
    </source>
</evidence>
<evidence type="ECO:0000256" key="4">
    <source>
        <dbReference type="ARBA" id="ARBA00022989"/>
    </source>
</evidence>
<organism evidence="7 8">
    <name type="scientific">Rhodotorula graminis (strain WP1)</name>
    <dbReference type="NCBI Taxonomy" id="578459"/>
    <lineage>
        <taxon>Eukaryota</taxon>
        <taxon>Fungi</taxon>
        <taxon>Dikarya</taxon>
        <taxon>Basidiomycota</taxon>
        <taxon>Pucciniomycotina</taxon>
        <taxon>Microbotryomycetes</taxon>
        <taxon>Sporidiobolales</taxon>
        <taxon>Sporidiobolaceae</taxon>
        <taxon>Rhodotorula</taxon>
    </lineage>
</organism>